<dbReference type="OrthoDB" id="10261563at2759"/>
<proteinExistence type="predicted"/>
<dbReference type="EMBL" id="VIFY01000193">
    <property type="protein sequence ID" value="TQB68739.1"/>
    <property type="molecule type" value="Genomic_DNA"/>
</dbReference>
<dbReference type="AlphaFoldDB" id="A0A507QJP8"/>
<evidence type="ECO:0000259" key="2">
    <source>
        <dbReference type="Pfam" id="PF10180"/>
    </source>
</evidence>
<dbReference type="PANTHER" id="PTHR22306:SF2">
    <property type="entry name" value="CHROMOSOME 7 OPEN READING FRAME 50"/>
    <property type="match status" value="1"/>
</dbReference>
<dbReference type="PANTHER" id="PTHR22306">
    <property type="entry name" value="CHROMOSOME 7 OPEN READING FRAME 50"/>
    <property type="match status" value="1"/>
</dbReference>
<feature type="compositionally biased region" description="Basic and acidic residues" evidence="1">
    <location>
        <begin position="47"/>
        <end position="57"/>
    </location>
</feature>
<keyword evidence="4" id="KW-1185">Reference proteome</keyword>
<dbReference type="Pfam" id="PF10180">
    <property type="entry name" value="WKF"/>
    <property type="match status" value="1"/>
</dbReference>
<feature type="domain" description="WKF" evidence="2">
    <location>
        <begin position="183"/>
        <end position="244"/>
    </location>
</feature>
<feature type="region of interest" description="Disordered" evidence="1">
    <location>
        <begin position="349"/>
        <end position="412"/>
    </location>
</feature>
<organism evidence="3 4">
    <name type="scientific">Monascus purpureus</name>
    <name type="common">Red mold</name>
    <name type="synonym">Monascus anka</name>
    <dbReference type="NCBI Taxonomy" id="5098"/>
    <lineage>
        <taxon>Eukaryota</taxon>
        <taxon>Fungi</taxon>
        <taxon>Dikarya</taxon>
        <taxon>Ascomycota</taxon>
        <taxon>Pezizomycotina</taxon>
        <taxon>Eurotiomycetes</taxon>
        <taxon>Eurotiomycetidae</taxon>
        <taxon>Eurotiales</taxon>
        <taxon>Aspergillaceae</taxon>
        <taxon>Monascus</taxon>
    </lineage>
</organism>
<feature type="compositionally biased region" description="Basic and acidic residues" evidence="1">
    <location>
        <begin position="1"/>
        <end position="12"/>
    </location>
</feature>
<dbReference type="InterPro" id="IPR019327">
    <property type="entry name" value="WKF"/>
</dbReference>
<feature type="region of interest" description="Disordered" evidence="1">
    <location>
        <begin position="256"/>
        <end position="280"/>
    </location>
</feature>
<feature type="region of interest" description="Disordered" evidence="1">
    <location>
        <begin position="1"/>
        <end position="165"/>
    </location>
</feature>
<reference evidence="3 4" key="1">
    <citation type="submission" date="2019-06" db="EMBL/GenBank/DDBJ databases">
        <title>Wine fermentation using esterase from Monascus purpureus.</title>
        <authorList>
            <person name="Geng C."/>
            <person name="Zhang Y."/>
        </authorList>
    </citation>
    <scope>NUCLEOTIDE SEQUENCE [LARGE SCALE GENOMIC DNA]</scope>
    <source>
        <strain evidence="3">HQ1</strain>
    </source>
</reference>
<name>A0A507QJP8_MONPU</name>
<feature type="compositionally biased region" description="Low complexity" evidence="1">
    <location>
        <begin position="390"/>
        <end position="412"/>
    </location>
</feature>
<feature type="compositionally biased region" description="Basic and acidic residues" evidence="1">
    <location>
        <begin position="31"/>
        <end position="40"/>
    </location>
</feature>
<protein>
    <recommendedName>
        <fullName evidence="2">WKF domain-containing protein</fullName>
    </recommendedName>
</protein>
<dbReference type="Proteomes" id="UP000319663">
    <property type="component" value="Unassembled WGS sequence"/>
</dbReference>
<gene>
    <name evidence="3" type="ORF">MPDQ_002867</name>
</gene>
<evidence type="ECO:0000313" key="4">
    <source>
        <dbReference type="Proteomes" id="UP000319663"/>
    </source>
</evidence>
<accession>A0A507QJP8</accession>
<sequence>MPDDKTTPDKQRTPAWKKLGLKLKSTQENGDGEREREHERGHKHKHNPDGDEQRDADPATGGDGNDEGKKRSSKKRRLDAKEGEGDFKKKKKAKKEDSVVDHDGVGVSSDSGAKEVVDADGSSAVLDGKQGQEEGYIVNGSGKKEQTKKKEKEKKKKKDSKDAKDVNVTVEKTKTIHETPVLSYLSRYHNNRAEWKFQKSREVHLFKHILSLEHVPARYNAALLAYLKGLRSEGAKQRLSEAAAGVIKADIEGKATLDGNTDTDADKEKDNTAAEESANDVSRSSLVYSATIEAFRKWLPDAREDFDNTDISGSAEMDDGLRQRLEKRKRAELIWFAVNGEKLYEISKPMTKKANRNGAQNQPGKKKRKNRTVIVEISSSSESESESESESSSNSSSSDSSSESDDSSSSSS</sequence>
<evidence type="ECO:0000256" key="1">
    <source>
        <dbReference type="SAM" id="MobiDB-lite"/>
    </source>
</evidence>
<comment type="caution">
    <text evidence="3">The sequence shown here is derived from an EMBL/GenBank/DDBJ whole genome shotgun (WGS) entry which is preliminary data.</text>
</comment>
<dbReference type="STRING" id="5098.A0A507QJP8"/>
<feature type="compositionally biased region" description="Basic and acidic residues" evidence="1">
    <location>
        <begin position="94"/>
        <end position="104"/>
    </location>
</feature>
<evidence type="ECO:0000313" key="3">
    <source>
        <dbReference type="EMBL" id="TQB68739.1"/>
    </source>
</evidence>